<protein>
    <recommendedName>
        <fullName evidence="2">Arc-like DNA binding domain-containing protein</fullName>
    </recommendedName>
</protein>
<sequence length="78" mass="9018">MTQKDTRTDPQMKIRLPPELKKQIDKSAKKNLRTLNGEIVAMLQLAYELEGKTTSESTEETTRRIAREEIEKALDSRD</sequence>
<evidence type="ECO:0000313" key="3">
    <source>
        <dbReference type="EMBL" id="CAA6826139.1"/>
    </source>
</evidence>
<feature type="domain" description="Arc-like DNA binding" evidence="2">
    <location>
        <begin position="7"/>
        <end position="52"/>
    </location>
</feature>
<dbReference type="GO" id="GO:0003677">
    <property type="term" value="F:DNA binding"/>
    <property type="evidence" value="ECO:0007669"/>
    <property type="project" value="InterPro"/>
</dbReference>
<proteinExistence type="predicted"/>
<feature type="compositionally biased region" description="Basic and acidic residues" evidence="1">
    <location>
        <begin position="60"/>
        <end position="78"/>
    </location>
</feature>
<dbReference type="SUPFAM" id="SSF47598">
    <property type="entry name" value="Ribbon-helix-helix"/>
    <property type="match status" value="1"/>
</dbReference>
<dbReference type="Gene3D" id="1.10.1220.10">
    <property type="entry name" value="Met repressor-like"/>
    <property type="match status" value="1"/>
</dbReference>
<dbReference type="AlphaFoldDB" id="A0A6S6UGD3"/>
<evidence type="ECO:0000256" key="1">
    <source>
        <dbReference type="SAM" id="MobiDB-lite"/>
    </source>
</evidence>
<evidence type="ECO:0000259" key="2">
    <source>
        <dbReference type="Pfam" id="PF03869"/>
    </source>
</evidence>
<accession>A0A6S6UGD3</accession>
<name>A0A6S6UGD3_9GAMM</name>
<feature type="region of interest" description="Disordered" evidence="1">
    <location>
        <begin position="52"/>
        <end position="78"/>
    </location>
</feature>
<dbReference type="Pfam" id="PF03869">
    <property type="entry name" value="Arc"/>
    <property type="match status" value="1"/>
</dbReference>
<dbReference type="InterPro" id="IPR013321">
    <property type="entry name" value="Arc_rbn_hlx_hlx"/>
</dbReference>
<dbReference type="GO" id="GO:0006355">
    <property type="term" value="P:regulation of DNA-templated transcription"/>
    <property type="evidence" value="ECO:0007669"/>
    <property type="project" value="InterPro"/>
</dbReference>
<organism evidence="3">
    <name type="scientific">uncultured Thiotrichaceae bacterium</name>
    <dbReference type="NCBI Taxonomy" id="298394"/>
    <lineage>
        <taxon>Bacteria</taxon>
        <taxon>Pseudomonadati</taxon>
        <taxon>Pseudomonadota</taxon>
        <taxon>Gammaproteobacteria</taxon>
        <taxon>Thiotrichales</taxon>
        <taxon>Thiotrichaceae</taxon>
        <taxon>environmental samples</taxon>
    </lineage>
</organism>
<reference evidence="3" key="1">
    <citation type="submission" date="2020-01" db="EMBL/GenBank/DDBJ databases">
        <authorList>
            <person name="Meier V. D."/>
            <person name="Meier V D."/>
        </authorList>
    </citation>
    <scope>NUCLEOTIDE SEQUENCE</scope>
    <source>
        <strain evidence="3">HLG_WM_MAG_09</strain>
    </source>
</reference>
<dbReference type="InterPro" id="IPR010985">
    <property type="entry name" value="Ribbon_hlx_hlx"/>
</dbReference>
<gene>
    <name evidence="3" type="ORF">HELGO_WM45777</name>
</gene>
<dbReference type="EMBL" id="CACVAT010000419">
    <property type="protein sequence ID" value="CAA6826139.1"/>
    <property type="molecule type" value="Genomic_DNA"/>
</dbReference>
<dbReference type="InterPro" id="IPR005569">
    <property type="entry name" value="Arc_DNA-bd_dom"/>
</dbReference>